<gene>
    <name evidence="4" type="ORF">GCM10025790_24900</name>
</gene>
<dbReference type="InterPro" id="IPR001647">
    <property type="entry name" value="HTH_TetR"/>
</dbReference>
<dbReference type="SUPFAM" id="SSF48498">
    <property type="entry name" value="Tetracyclin repressor-like, C-terminal domain"/>
    <property type="match status" value="1"/>
</dbReference>
<comment type="caution">
    <text evidence="4">The sequence shown here is derived from an EMBL/GenBank/DDBJ whole genome shotgun (WGS) entry which is preliminary data.</text>
</comment>
<dbReference type="PROSITE" id="PS50977">
    <property type="entry name" value="HTH_TETR_2"/>
    <property type="match status" value="1"/>
</dbReference>
<sequence>MASMDSGKAATFTQQARRDQIIDMTIALVDEKGYAGVSLSGIAERAGITKAAVLYHFSTKAAVVEAAYQHVLQLLVAHVGKAVDDAGPAQAPEAYVRSMLRHLRENRQHTRMMIEAMSGHEGRRDTSARWRPLAELIRAARAARGVDPHASARSAAVIIGGAIDSVLLECLNDPDFDGDAAADQLINLVRPVWSAESA</sequence>
<dbReference type="PRINTS" id="PR00455">
    <property type="entry name" value="HTHTETR"/>
</dbReference>
<dbReference type="SUPFAM" id="SSF46689">
    <property type="entry name" value="Homeodomain-like"/>
    <property type="match status" value="1"/>
</dbReference>
<keyword evidence="1 2" id="KW-0238">DNA-binding</keyword>
<organism evidence="4 5">
    <name type="scientific">Nesterenkonia rhizosphaerae</name>
    <dbReference type="NCBI Taxonomy" id="1348272"/>
    <lineage>
        <taxon>Bacteria</taxon>
        <taxon>Bacillati</taxon>
        <taxon>Actinomycetota</taxon>
        <taxon>Actinomycetes</taxon>
        <taxon>Micrococcales</taxon>
        <taxon>Micrococcaceae</taxon>
        <taxon>Nesterenkonia</taxon>
    </lineage>
</organism>
<dbReference type="PANTHER" id="PTHR30055:SF226">
    <property type="entry name" value="HTH-TYPE TRANSCRIPTIONAL REGULATOR PKSA"/>
    <property type="match status" value="1"/>
</dbReference>
<dbReference type="InterPro" id="IPR009057">
    <property type="entry name" value="Homeodomain-like_sf"/>
</dbReference>
<reference evidence="5" key="1">
    <citation type="journal article" date="2019" name="Int. J. Syst. Evol. Microbiol.">
        <title>The Global Catalogue of Microorganisms (GCM) 10K type strain sequencing project: providing services to taxonomists for standard genome sequencing and annotation.</title>
        <authorList>
            <consortium name="The Broad Institute Genomics Platform"/>
            <consortium name="The Broad Institute Genome Sequencing Center for Infectious Disease"/>
            <person name="Wu L."/>
            <person name="Ma J."/>
        </authorList>
    </citation>
    <scope>NUCLEOTIDE SEQUENCE [LARGE SCALE GENOMIC DNA]</scope>
    <source>
        <strain evidence="5">JCM 19129</strain>
    </source>
</reference>
<keyword evidence="5" id="KW-1185">Reference proteome</keyword>
<dbReference type="Gene3D" id="1.10.357.10">
    <property type="entry name" value="Tetracycline Repressor, domain 2"/>
    <property type="match status" value="1"/>
</dbReference>
<dbReference type="RefSeq" id="WP_345478329.1">
    <property type="nucleotide sequence ID" value="NZ_BAABLW010000007.1"/>
</dbReference>
<evidence type="ECO:0000313" key="5">
    <source>
        <dbReference type="Proteomes" id="UP001500368"/>
    </source>
</evidence>
<evidence type="ECO:0000256" key="2">
    <source>
        <dbReference type="PROSITE-ProRule" id="PRU00335"/>
    </source>
</evidence>
<evidence type="ECO:0000259" key="3">
    <source>
        <dbReference type="PROSITE" id="PS50977"/>
    </source>
</evidence>
<dbReference type="InterPro" id="IPR036271">
    <property type="entry name" value="Tet_transcr_reg_TetR-rel_C_sf"/>
</dbReference>
<evidence type="ECO:0000313" key="4">
    <source>
        <dbReference type="EMBL" id="GAA4926096.1"/>
    </source>
</evidence>
<proteinExistence type="predicted"/>
<dbReference type="EMBL" id="BAABLW010000007">
    <property type="protein sequence ID" value="GAA4926096.1"/>
    <property type="molecule type" value="Genomic_DNA"/>
</dbReference>
<feature type="DNA-binding region" description="H-T-H motif" evidence="2">
    <location>
        <begin position="38"/>
        <end position="57"/>
    </location>
</feature>
<dbReference type="Pfam" id="PF00440">
    <property type="entry name" value="TetR_N"/>
    <property type="match status" value="1"/>
</dbReference>
<accession>A0ABP9G2A0</accession>
<dbReference type="Proteomes" id="UP001500368">
    <property type="component" value="Unassembled WGS sequence"/>
</dbReference>
<protein>
    <recommendedName>
        <fullName evidence="3">HTH tetR-type domain-containing protein</fullName>
    </recommendedName>
</protein>
<dbReference type="PANTHER" id="PTHR30055">
    <property type="entry name" value="HTH-TYPE TRANSCRIPTIONAL REGULATOR RUTR"/>
    <property type="match status" value="1"/>
</dbReference>
<dbReference type="InterPro" id="IPR050109">
    <property type="entry name" value="HTH-type_TetR-like_transc_reg"/>
</dbReference>
<feature type="domain" description="HTH tetR-type" evidence="3">
    <location>
        <begin position="15"/>
        <end position="75"/>
    </location>
</feature>
<evidence type="ECO:0000256" key="1">
    <source>
        <dbReference type="ARBA" id="ARBA00023125"/>
    </source>
</evidence>
<name>A0ABP9G2A0_9MICC</name>